<reference evidence="2 3" key="1">
    <citation type="submission" date="2018-11" db="EMBL/GenBank/DDBJ databases">
        <authorList>
            <consortium name="Pathogen Informatics"/>
        </authorList>
    </citation>
    <scope>NUCLEOTIDE SEQUENCE [LARGE SCALE GENOMIC DNA]</scope>
</reference>
<keyword evidence="3" id="KW-1185">Reference proteome</keyword>
<feature type="transmembrane region" description="Helical" evidence="1">
    <location>
        <begin position="274"/>
        <end position="302"/>
    </location>
</feature>
<dbReference type="Pfam" id="PF15891">
    <property type="entry name" value="Nuc_deoxyri_tr2"/>
    <property type="match status" value="1"/>
</dbReference>
<dbReference type="Proteomes" id="UP000270924">
    <property type="component" value="Unassembled WGS sequence"/>
</dbReference>
<proteinExistence type="predicted"/>
<dbReference type="EMBL" id="UYWW01000868">
    <property type="protein sequence ID" value="VDM09479.1"/>
    <property type="molecule type" value="Genomic_DNA"/>
</dbReference>
<dbReference type="InParanoid" id="A0A3P7E0Y8"/>
<dbReference type="OMA" id="WSENMIY"/>
<dbReference type="OrthoDB" id="6493944at2759"/>
<name>A0A3P7E0Y8_WUCBA</name>
<dbReference type="FunCoup" id="A0A3P7E0Y8">
    <property type="interactions" value="83"/>
</dbReference>
<keyword evidence="1" id="KW-0812">Transmembrane</keyword>
<dbReference type="PANTHER" id="PTHR36300:SF1">
    <property type="entry name" value="RAW, ISOFORM A"/>
    <property type="match status" value="1"/>
</dbReference>
<organism evidence="2 3">
    <name type="scientific">Wuchereria bancrofti</name>
    <dbReference type="NCBI Taxonomy" id="6293"/>
    <lineage>
        <taxon>Eukaryota</taxon>
        <taxon>Metazoa</taxon>
        <taxon>Ecdysozoa</taxon>
        <taxon>Nematoda</taxon>
        <taxon>Chromadorea</taxon>
        <taxon>Rhabditida</taxon>
        <taxon>Spirurina</taxon>
        <taxon>Spiruromorpha</taxon>
        <taxon>Filarioidea</taxon>
        <taxon>Onchocercidae</taxon>
        <taxon>Wuchereria</taxon>
    </lineage>
</organism>
<evidence type="ECO:0000313" key="2">
    <source>
        <dbReference type="EMBL" id="VDM09479.1"/>
    </source>
</evidence>
<evidence type="ECO:0000313" key="3">
    <source>
        <dbReference type="Proteomes" id="UP000270924"/>
    </source>
</evidence>
<accession>A0A3P7E0Y8</accession>
<dbReference type="GO" id="GO:0005886">
    <property type="term" value="C:plasma membrane"/>
    <property type="evidence" value="ECO:0007669"/>
    <property type="project" value="TreeGrafter"/>
</dbReference>
<dbReference type="AlphaFoldDB" id="A0A3P7E0Y8"/>
<keyword evidence="1" id="KW-1133">Transmembrane helix</keyword>
<evidence type="ECO:0000256" key="1">
    <source>
        <dbReference type="SAM" id="Phobius"/>
    </source>
</evidence>
<dbReference type="PANTHER" id="PTHR36300">
    <property type="entry name" value="RAW, ISOFORM A"/>
    <property type="match status" value="1"/>
</dbReference>
<gene>
    <name evidence="2" type="ORF">WBA_LOCUS2865</name>
</gene>
<keyword evidence="1" id="KW-0472">Membrane</keyword>
<dbReference type="Gene3D" id="3.40.50.450">
    <property type="match status" value="1"/>
</dbReference>
<protein>
    <submittedName>
        <fullName evidence="2">Uncharacterized protein</fullName>
    </submittedName>
</protein>
<feature type="transmembrane region" description="Helical" evidence="1">
    <location>
        <begin position="308"/>
        <end position="331"/>
    </location>
</feature>
<dbReference type="InterPro" id="IPR039470">
    <property type="entry name" value="Nuc_deoxyri_tr2"/>
</dbReference>
<sequence>MVQRVRLRYRQCRDSVRQGLLPLKSVSNIVLPPQRPLSLNRAEQLLLSTTLQSNCDFYFTNQFLTAKSVGQQANELRPRPIYDVFLGGSCGNTVWRRDLVIPYLEKRAISYYDPQRSVWNEHMINEESVAKENSNLFLFVLDPATVNATSFLEIAHFAARKAPKLVVVFLGQSEWKERAHPEDLPDRQRTCDLLDDILTMHDIPVLQSIQDALRYIDEIIIGEKSWSEAMSNPFQRLPYMLLRGRRTCRQSVNHIRNTLRNVKNGVTKWRRCKFLLLGNSFLLLNFSGLFEILLLLAVYFFLRTLPLILLLIPFLAFDVFVALFSAIYYCYKINAAARRRAKLVNAAAISLPIPGHAVVPCNIVAQQIPLSYCYQSMNRSMHAATTSLPSRLLKKRSYDSGSSVTNPLRWINANGYDIFLGCSSRNRVDLSWINHRAAPQLHRKGLSFCSELMVERHRRLNTLHMTRHILYHIPSCETMLSGMVEVAYFLGHPKMKLTICVPKRAKILVCTPNNDDELRKYIERRNESYRMAFCYLRDMVERKHCEVRFVFPLLFKELIFLFTCNP</sequence>